<reference evidence="1" key="1">
    <citation type="journal article" date="2015" name="Nature">
        <title>Complex archaea that bridge the gap between prokaryotes and eukaryotes.</title>
        <authorList>
            <person name="Spang A."/>
            <person name="Saw J.H."/>
            <person name="Jorgensen S.L."/>
            <person name="Zaremba-Niedzwiedzka K."/>
            <person name="Martijn J."/>
            <person name="Lind A.E."/>
            <person name="van Eijk R."/>
            <person name="Schleper C."/>
            <person name="Guy L."/>
            <person name="Ettema T.J."/>
        </authorList>
    </citation>
    <scope>NUCLEOTIDE SEQUENCE</scope>
</reference>
<name>A0A0F9PX54_9ZZZZ</name>
<dbReference type="EMBL" id="LAZR01001979">
    <property type="protein sequence ID" value="KKN36230.1"/>
    <property type="molecule type" value="Genomic_DNA"/>
</dbReference>
<proteinExistence type="predicted"/>
<evidence type="ECO:0000313" key="1">
    <source>
        <dbReference type="EMBL" id="KKN36230.1"/>
    </source>
</evidence>
<protein>
    <submittedName>
        <fullName evidence="1">Uncharacterized protein</fullName>
    </submittedName>
</protein>
<sequence length="191" mass="20433">MINKFGIGAQMEASLERAVNVGAWINLRGIWTVEHYRSGQLISLERDIKNIVTAEGRDAHLDIMFAAGTQITTWYMLTFESDTNPASGHTYAVPVYTECTAIDEATRPEWQEGAVSGQSITNSANKATFTYNATKTIYGAALIGGGSAPTTKGDTAGGSTLFCSVKFGTAKPVVSTDVLKITNTINETDVP</sequence>
<dbReference type="AlphaFoldDB" id="A0A0F9PX54"/>
<gene>
    <name evidence="1" type="ORF">LCGC14_0775600</name>
</gene>
<accession>A0A0F9PX54</accession>
<comment type="caution">
    <text evidence="1">The sequence shown here is derived from an EMBL/GenBank/DDBJ whole genome shotgun (WGS) entry which is preliminary data.</text>
</comment>
<organism evidence="1">
    <name type="scientific">marine sediment metagenome</name>
    <dbReference type="NCBI Taxonomy" id="412755"/>
    <lineage>
        <taxon>unclassified sequences</taxon>
        <taxon>metagenomes</taxon>
        <taxon>ecological metagenomes</taxon>
    </lineage>
</organism>